<dbReference type="AlphaFoldDB" id="A0A645C3L7"/>
<feature type="compositionally biased region" description="Basic and acidic residues" evidence="1">
    <location>
        <begin position="334"/>
        <end position="350"/>
    </location>
</feature>
<comment type="caution">
    <text evidence="2">The sequence shown here is derived from an EMBL/GenBank/DDBJ whole genome shotgun (WGS) entry which is preliminary data.</text>
</comment>
<feature type="compositionally biased region" description="Basic and acidic residues" evidence="1">
    <location>
        <begin position="392"/>
        <end position="403"/>
    </location>
</feature>
<organism evidence="2">
    <name type="scientific">bioreactor metagenome</name>
    <dbReference type="NCBI Taxonomy" id="1076179"/>
    <lineage>
        <taxon>unclassified sequences</taxon>
        <taxon>metagenomes</taxon>
        <taxon>ecological metagenomes</taxon>
    </lineage>
</organism>
<proteinExistence type="predicted"/>
<feature type="region of interest" description="Disordered" evidence="1">
    <location>
        <begin position="334"/>
        <end position="414"/>
    </location>
</feature>
<sequence>MEDGSSGAAGQGGGDAVEAVAQAFGFPAACFVAGQSEEPGPGLQLARQRHDLAPDPVGVEVVEREVGQAGVFRDPDPVLAAGAATMPQFEVLEGAGSGVGRERGESVAVDVVEAQLRAGVGSFPADDHPHPIRPVRQVQQSGELGQIRPFARLAVGVEGRDPDPAGDQVIQRSGVHREGEPHRVGHPAAGEPSGEVFGAAGAVGADQDRLPGPRVLVGQLGEGGCGDGDVIGGGVGAGVPGPQMRHQCFAGPGGSVVRERHQWVEPEPAFERRRGLLLLRMRRDQGGVQVDDQRILNAALVSGGVVPGQGPGPGAGLLPGRADRGHGLVGVLGEGRDQARDGRVRGHRPVDAGLPAQDSDVNASPPSTSDTAKSRMILPGSWTANGLRHRSSASDRPRSRPEARMVSVSRIPPA</sequence>
<gene>
    <name evidence="2" type="ORF">SDC9_119108</name>
</gene>
<evidence type="ECO:0000256" key="1">
    <source>
        <dbReference type="SAM" id="MobiDB-lite"/>
    </source>
</evidence>
<reference evidence="2" key="1">
    <citation type="submission" date="2019-08" db="EMBL/GenBank/DDBJ databases">
        <authorList>
            <person name="Kucharzyk K."/>
            <person name="Murdoch R.W."/>
            <person name="Higgins S."/>
            <person name="Loffler F."/>
        </authorList>
    </citation>
    <scope>NUCLEOTIDE SEQUENCE</scope>
</reference>
<name>A0A645C3L7_9ZZZZ</name>
<protein>
    <submittedName>
        <fullName evidence="2">Uncharacterized protein</fullName>
    </submittedName>
</protein>
<dbReference type="EMBL" id="VSSQ01024550">
    <property type="protein sequence ID" value="MPM72135.1"/>
    <property type="molecule type" value="Genomic_DNA"/>
</dbReference>
<feature type="compositionally biased region" description="Polar residues" evidence="1">
    <location>
        <begin position="359"/>
        <end position="371"/>
    </location>
</feature>
<evidence type="ECO:0000313" key="2">
    <source>
        <dbReference type="EMBL" id="MPM72135.1"/>
    </source>
</evidence>
<accession>A0A645C3L7</accession>